<name>H3ZH86_9ALTE</name>
<dbReference type="AlphaFoldDB" id="H3ZH86"/>
<dbReference type="RefSeq" id="WP_008951355.1">
    <property type="nucleotide sequence ID" value="NZ_AHTH01000047.1"/>
</dbReference>
<accession>H3ZH86</accession>
<gene>
    <name evidence="1" type="ORF">AJE_13784</name>
</gene>
<reference evidence="1 2" key="1">
    <citation type="journal article" date="2012" name="J. Bacteriol.">
        <title>Genome Sequence of Extracellular-Protease-Producing Alishewanella jeotgali Isolated from Traditional Korean Fermented Seafood.</title>
        <authorList>
            <person name="Jung J."/>
            <person name="Chun J."/>
            <person name="Park W."/>
        </authorList>
    </citation>
    <scope>NUCLEOTIDE SEQUENCE [LARGE SCALE GENOMIC DNA]</scope>
    <source>
        <strain evidence="1 2">KCTC 22429</strain>
    </source>
</reference>
<evidence type="ECO:0000313" key="1">
    <source>
        <dbReference type="EMBL" id="EHR40042.1"/>
    </source>
</evidence>
<protein>
    <recommendedName>
        <fullName evidence="3">Cthe-2314-like HEPN domain-containing protein</fullName>
    </recommendedName>
</protein>
<keyword evidence="2" id="KW-1185">Reference proteome</keyword>
<comment type="caution">
    <text evidence="1">The sequence shown here is derived from an EMBL/GenBank/DDBJ whole genome shotgun (WGS) entry which is preliminary data.</text>
</comment>
<organism evidence="1 2">
    <name type="scientific">Alishewanella jeotgali KCTC 22429</name>
    <dbReference type="NCBI Taxonomy" id="1129374"/>
    <lineage>
        <taxon>Bacteria</taxon>
        <taxon>Pseudomonadati</taxon>
        <taxon>Pseudomonadota</taxon>
        <taxon>Gammaproteobacteria</taxon>
        <taxon>Alteromonadales</taxon>
        <taxon>Alteromonadaceae</taxon>
        <taxon>Alishewanella</taxon>
    </lineage>
</organism>
<evidence type="ECO:0008006" key="3">
    <source>
        <dbReference type="Google" id="ProtNLM"/>
    </source>
</evidence>
<evidence type="ECO:0000313" key="2">
    <source>
        <dbReference type="Proteomes" id="UP000012046"/>
    </source>
</evidence>
<proteinExistence type="predicted"/>
<dbReference type="EMBL" id="AHTH01000047">
    <property type="protein sequence ID" value="EHR40042.1"/>
    <property type="molecule type" value="Genomic_DNA"/>
</dbReference>
<dbReference type="STRING" id="1129374.AJE_13784"/>
<sequence>MLANRQELNANYEQSLFSAFTNYQFVESLLRDYIVTAYAIIKIKVSFSNVMAFEYSKKDIETFGLDRLNSTFKKLCHNKALSAAIKEVSQIRNELAHEAFFQKFKDQLSEVSDEQLFEKTCKFLDCRSKLEPIITKLLRELSLIQAELKSLSG</sequence>
<dbReference type="Proteomes" id="UP000012046">
    <property type="component" value="Unassembled WGS sequence"/>
</dbReference>